<dbReference type="CDD" id="cd00685">
    <property type="entry name" value="Trans_IPPS_HT"/>
    <property type="match status" value="1"/>
</dbReference>
<dbReference type="GO" id="GO:0033386">
    <property type="term" value="P:geranylgeranyl diphosphate biosynthetic process"/>
    <property type="evidence" value="ECO:0007669"/>
    <property type="project" value="EnsemblFungi"/>
</dbReference>
<dbReference type="PANTHER" id="PTHR12001">
    <property type="entry name" value="GERANYLGERANYL PYROPHOSPHATE SYNTHASE"/>
    <property type="match status" value="1"/>
</dbReference>
<dbReference type="PROSITE" id="PS00444">
    <property type="entry name" value="POLYPRENYL_SYNTHASE_2"/>
    <property type="match status" value="1"/>
</dbReference>
<dbReference type="HOGENOM" id="CLU_014015_6_0_1"/>
<name>A0A0C7N914_9SACH</name>
<dbReference type="Proteomes" id="UP000054304">
    <property type="component" value="Unassembled WGS sequence"/>
</dbReference>
<evidence type="ECO:0000313" key="6">
    <source>
        <dbReference type="Proteomes" id="UP000054304"/>
    </source>
</evidence>
<reference evidence="5 6" key="1">
    <citation type="submission" date="2014-12" db="EMBL/GenBank/DDBJ databases">
        <authorList>
            <person name="Neuveglise Cecile"/>
        </authorList>
    </citation>
    <scope>NUCLEOTIDE SEQUENCE [LARGE SCALE GENOMIC DNA]</scope>
    <source>
        <strain evidence="5 6">CBS 12615</strain>
    </source>
</reference>
<dbReference type="AlphaFoldDB" id="A0A0C7N914"/>
<evidence type="ECO:0000256" key="3">
    <source>
        <dbReference type="ARBA" id="ARBA00022842"/>
    </source>
</evidence>
<dbReference type="OrthoDB" id="6921389at2759"/>
<evidence type="ECO:0000256" key="4">
    <source>
        <dbReference type="RuleBase" id="RU004466"/>
    </source>
</evidence>
<protein>
    <submittedName>
        <fullName evidence="5">LALA0S04e03598g1_1</fullName>
    </submittedName>
</protein>
<dbReference type="SUPFAM" id="SSF48576">
    <property type="entry name" value="Terpenoid synthases"/>
    <property type="match status" value="1"/>
</dbReference>
<dbReference type="InterPro" id="IPR033749">
    <property type="entry name" value="Polyprenyl_synt_CS"/>
</dbReference>
<dbReference type="GO" id="GO:0046872">
    <property type="term" value="F:metal ion binding"/>
    <property type="evidence" value="ECO:0007669"/>
    <property type="project" value="UniProtKB-KW"/>
</dbReference>
<gene>
    <name evidence="5" type="ORF">LALA0_S04e03598g</name>
</gene>
<dbReference type="PROSITE" id="PS00723">
    <property type="entry name" value="POLYPRENYL_SYNTHASE_1"/>
    <property type="match status" value="1"/>
</dbReference>
<dbReference type="InterPro" id="IPR008949">
    <property type="entry name" value="Isoprenoid_synthase_dom_sf"/>
</dbReference>
<dbReference type="EMBL" id="LN736363">
    <property type="protein sequence ID" value="CEP61917.1"/>
    <property type="molecule type" value="Genomic_DNA"/>
</dbReference>
<dbReference type="InterPro" id="IPR000092">
    <property type="entry name" value="Polyprenyl_synt"/>
</dbReference>
<keyword evidence="3" id="KW-0460">Magnesium</keyword>
<evidence type="ECO:0000256" key="2">
    <source>
        <dbReference type="ARBA" id="ARBA00022723"/>
    </source>
</evidence>
<dbReference type="GeneID" id="34685360"/>
<organism evidence="5 6">
    <name type="scientific">Lachancea lanzarotensis</name>
    <dbReference type="NCBI Taxonomy" id="1245769"/>
    <lineage>
        <taxon>Eukaryota</taxon>
        <taxon>Fungi</taxon>
        <taxon>Dikarya</taxon>
        <taxon>Ascomycota</taxon>
        <taxon>Saccharomycotina</taxon>
        <taxon>Saccharomycetes</taxon>
        <taxon>Saccharomycetales</taxon>
        <taxon>Saccharomycetaceae</taxon>
        <taxon>Lachancea</taxon>
    </lineage>
</organism>
<dbReference type="STRING" id="1245769.A0A0C7N914"/>
<dbReference type="Pfam" id="PF00348">
    <property type="entry name" value="polyprenyl_synt"/>
    <property type="match status" value="1"/>
</dbReference>
<keyword evidence="6" id="KW-1185">Reference proteome</keyword>
<proteinExistence type="inferred from homology"/>
<keyword evidence="2" id="KW-0479">Metal-binding</keyword>
<dbReference type="GO" id="GO:0004311">
    <property type="term" value="F:geranylgeranyl diphosphate synthase activity"/>
    <property type="evidence" value="ECO:0007669"/>
    <property type="project" value="EnsemblFungi"/>
</dbReference>
<dbReference type="SFLD" id="SFLDS00005">
    <property type="entry name" value="Isoprenoid_Synthase_Type_I"/>
    <property type="match status" value="1"/>
</dbReference>
<evidence type="ECO:0000313" key="5">
    <source>
        <dbReference type="EMBL" id="CEP61917.1"/>
    </source>
</evidence>
<dbReference type="PANTHER" id="PTHR12001:SF44">
    <property type="entry name" value="GERANYLGERANYL PYROPHOSPHATE SYNTHASE"/>
    <property type="match status" value="1"/>
</dbReference>
<keyword evidence="1 4" id="KW-0808">Transferase</keyword>
<evidence type="ECO:0000256" key="1">
    <source>
        <dbReference type="ARBA" id="ARBA00022679"/>
    </source>
</evidence>
<dbReference type="SFLD" id="SFLDG01017">
    <property type="entry name" value="Polyprenyl_Transferase_Like"/>
    <property type="match status" value="1"/>
</dbReference>
<sequence length="324" mass="36910">MDVSQIVNLAHASPAWDDQQERTLRGPFDYLASSPGKNFRSELIQIFNEFYGLPSAQITIISKLVEILHTSSLLVDDIEDSSEWRRGLKASHLVFGIPMTINTANYMYFYAMECLQELARDSEAGLLNQLLIIFNQEMLNLHRGQGLDIYWRDELVIPDEKQYLNMVMNKTGGLFRLTVRLMEVFSTDFLGNDSLVPLCNLLGILYQIRDDYLNLQDASMIKNKGFAEDVSEGKLSFPIIHGIRHGQSQNNTFVLDILKTRTQDVELKQKVVDYLDTNSGSMEYTRQRIMNLGVLLQKQFLPSLQERGYDTKALSAAIAHLSSV</sequence>
<dbReference type="Gene3D" id="1.10.600.10">
    <property type="entry name" value="Farnesyl Diphosphate Synthase"/>
    <property type="match status" value="1"/>
</dbReference>
<comment type="similarity">
    <text evidence="4">Belongs to the FPP/GGPP synthase family.</text>
</comment>
<accession>A0A0C7N914</accession>
<dbReference type="RefSeq" id="XP_022628149.1">
    <property type="nucleotide sequence ID" value="XM_022772711.1"/>
</dbReference>